<keyword evidence="2" id="KW-0812">Transmembrane</keyword>
<feature type="compositionally biased region" description="Polar residues" evidence="1">
    <location>
        <begin position="94"/>
        <end position="106"/>
    </location>
</feature>
<keyword evidence="4" id="KW-1185">Reference proteome</keyword>
<keyword evidence="2" id="KW-1133">Transmembrane helix</keyword>
<feature type="transmembrane region" description="Helical" evidence="2">
    <location>
        <begin position="566"/>
        <end position="590"/>
    </location>
</feature>
<feature type="compositionally biased region" description="Basic and acidic residues" evidence="1">
    <location>
        <begin position="384"/>
        <end position="404"/>
    </location>
</feature>
<feature type="region of interest" description="Disordered" evidence="1">
    <location>
        <begin position="384"/>
        <end position="408"/>
    </location>
</feature>
<keyword evidence="2" id="KW-0472">Membrane</keyword>
<feature type="compositionally biased region" description="Pro residues" evidence="1">
    <location>
        <begin position="213"/>
        <end position="223"/>
    </location>
</feature>
<sequence>MEGPIGDSELQFSDSWGRRTSQALMSQLDKLQQTDTPVQNIQSITRPNFTLNLPPQPVLTTPQYKSPYAGLRSTEKPSSPQPLQRDTRPGQVFAPSSTTAGPTASPMTPPGAVIAKKQRPVYRTMPYGPRPGTASRSESSTTLAKTSSPGSISSPAIIATPSSIARNNDRPLPPLRTSDENVPTPGAGKSQLAKPAWPLLRRLSAGCMKKPPVSAPPTTPLPTLPSKSPPMRRDYSQPHWHPSVKIGPPSPDDYFSLVRVETSDINSVPSSQNDTPSTIRPQTRRKSHSISYSSYSIPNTPIATPGQHKYQYHARSATADSAHPIIIKETDNSTSKRSDQDQTQVQGQVRRPRVSRGDSMPLPLFLYGSVQDGTMDFHVQIPDEKKAASREASRVRERQSEKRYPLSPPAKSVSFEVIQPPPLKVNKNKALPAVEVLPIGYAEYQDIRRAYNAESRAQSPAINNDESVSVTVGMSVSAPSPRGRSTTPRISSPVSLPPRDPSPRIPPPGISPPRNPVIENPPSNASAPLEKTSSWFSRAGTWMLEGGSTEGEGGEPRTGAQRDKRLLFGIVMLVLLSFVAGLLAGLVIGFESR</sequence>
<organism evidence="3 4">
    <name type="scientific">Oculimacula yallundae</name>
    <dbReference type="NCBI Taxonomy" id="86028"/>
    <lineage>
        <taxon>Eukaryota</taxon>
        <taxon>Fungi</taxon>
        <taxon>Dikarya</taxon>
        <taxon>Ascomycota</taxon>
        <taxon>Pezizomycotina</taxon>
        <taxon>Leotiomycetes</taxon>
        <taxon>Helotiales</taxon>
        <taxon>Ploettnerulaceae</taxon>
        <taxon>Oculimacula</taxon>
    </lineage>
</organism>
<evidence type="ECO:0000256" key="2">
    <source>
        <dbReference type="SAM" id="Phobius"/>
    </source>
</evidence>
<evidence type="ECO:0000313" key="4">
    <source>
        <dbReference type="Proteomes" id="UP001595075"/>
    </source>
</evidence>
<evidence type="ECO:0000313" key="3">
    <source>
        <dbReference type="EMBL" id="KAL2071129.1"/>
    </source>
</evidence>
<feature type="compositionally biased region" description="Basic and acidic residues" evidence="1">
    <location>
        <begin position="326"/>
        <end position="340"/>
    </location>
</feature>
<name>A0ABR4CMV2_9HELO</name>
<feature type="compositionally biased region" description="Low complexity" evidence="1">
    <location>
        <begin position="146"/>
        <end position="165"/>
    </location>
</feature>
<feature type="compositionally biased region" description="Polar residues" evidence="1">
    <location>
        <begin position="521"/>
        <end position="530"/>
    </location>
</feature>
<feature type="compositionally biased region" description="Polar residues" evidence="1">
    <location>
        <begin position="134"/>
        <end position="145"/>
    </location>
</feature>
<dbReference type="EMBL" id="JAZHXI010000005">
    <property type="protein sequence ID" value="KAL2071129.1"/>
    <property type="molecule type" value="Genomic_DNA"/>
</dbReference>
<protein>
    <submittedName>
        <fullName evidence="3">Uncharacterized protein</fullName>
    </submittedName>
</protein>
<reference evidence="3 4" key="1">
    <citation type="journal article" date="2024" name="Commun. Biol.">
        <title>Comparative genomic analysis of thermophilic fungi reveals convergent evolutionary adaptations and gene losses.</title>
        <authorList>
            <person name="Steindorff A.S."/>
            <person name="Aguilar-Pontes M.V."/>
            <person name="Robinson A.J."/>
            <person name="Andreopoulos B."/>
            <person name="LaButti K."/>
            <person name="Kuo A."/>
            <person name="Mondo S."/>
            <person name="Riley R."/>
            <person name="Otillar R."/>
            <person name="Haridas S."/>
            <person name="Lipzen A."/>
            <person name="Grimwood J."/>
            <person name="Schmutz J."/>
            <person name="Clum A."/>
            <person name="Reid I.D."/>
            <person name="Moisan M.C."/>
            <person name="Butler G."/>
            <person name="Nguyen T.T.M."/>
            <person name="Dewar K."/>
            <person name="Conant G."/>
            <person name="Drula E."/>
            <person name="Henrissat B."/>
            <person name="Hansel C."/>
            <person name="Singer S."/>
            <person name="Hutchinson M.I."/>
            <person name="de Vries R.P."/>
            <person name="Natvig D.O."/>
            <person name="Powell A.J."/>
            <person name="Tsang A."/>
            <person name="Grigoriev I.V."/>
        </authorList>
    </citation>
    <scope>NUCLEOTIDE SEQUENCE [LARGE SCALE GENOMIC DNA]</scope>
    <source>
        <strain evidence="3 4">CBS 494.80</strain>
    </source>
</reference>
<feature type="compositionally biased region" description="Polar residues" evidence="1">
    <location>
        <begin position="27"/>
        <end position="64"/>
    </location>
</feature>
<evidence type="ECO:0000256" key="1">
    <source>
        <dbReference type="SAM" id="MobiDB-lite"/>
    </source>
</evidence>
<feature type="region of interest" description="Disordered" evidence="1">
    <location>
        <begin position="27"/>
        <end position="196"/>
    </location>
</feature>
<comment type="caution">
    <text evidence="3">The sequence shown here is derived from an EMBL/GenBank/DDBJ whole genome shotgun (WGS) entry which is preliminary data.</text>
</comment>
<feature type="compositionally biased region" description="Pro residues" evidence="1">
    <location>
        <begin position="495"/>
        <end position="515"/>
    </location>
</feature>
<feature type="compositionally biased region" description="Polar residues" evidence="1">
    <location>
        <begin position="474"/>
        <end position="494"/>
    </location>
</feature>
<feature type="region of interest" description="Disordered" evidence="1">
    <location>
        <begin position="265"/>
        <end position="361"/>
    </location>
</feature>
<proteinExistence type="predicted"/>
<feature type="region of interest" description="Disordered" evidence="1">
    <location>
        <begin position="208"/>
        <end position="252"/>
    </location>
</feature>
<feature type="compositionally biased region" description="Polar residues" evidence="1">
    <location>
        <begin position="265"/>
        <end position="281"/>
    </location>
</feature>
<dbReference type="Proteomes" id="UP001595075">
    <property type="component" value="Unassembled WGS sequence"/>
</dbReference>
<feature type="region of interest" description="Disordered" evidence="1">
    <location>
        <begin position="474"/>
        <end position="530"/>
    </location>
</feature>
<gene>
    <name evidence="3" type="ORF">VTL71DRAFT_12364</name>
</gene>
<accession>A0ABR4CMV2</accession>